<sequence length="1250" mass="142741">MAAPTGNKNIGMKIGFGINCDINPTTKVVRNTEHEMFRVARYNLRNHLVEEVKRSSSVIDFQWNSHAIKADYDKITNKVTVELQDGRRDECNLLIVADAMHSSVRRYMFPEIKLNFHKPILLTSQGVSVFLAPIDEKSFFWFLSYHSEQPRSPPLIGSAMNKDEQENLINEIVARSMNCLSNEFRSFVKRCDRQRLLIINCYDKFPHQNPSEKHVIFIGDALHPMSSMGGNSANMAIRDGVEFIEVLIKNYGTNNKSIATNTDHCIFNSTTHDLPLTWSFSTIDQVKLCFDNIPVNNLTINETMKQLFNSLEFYSFLSIIRQSNQPYFTNVNLHNELLSILHQSNMNMYKNDYDFHMTIVTCFKKLKDFHTKYFAPNGYSKFELLLPFILEFLPSTTQIKIKLGIHLYSSIIGNKLNMNYTDKIITKIDGIDTLEYMNHFAEHYSFMSKDKNVRLNSVFRKEFWLRNLGQYPLPLKNNITFTFFDQNTETTVTFPYLIIITKKFDNQISLENENRFSSSLPSETENVFNYIIDFEKLNWYKNNHSNNFELIMGNNDSYYYIHKSTQTAIIKLESFNEENFEDIKKIFLAAKGNTLILDLIGNHGGHSCLAYGLLNYLVPEYSSLHLLYEPVDGRTTKSLRLFSKIFSFYPNSILNIQTGLSFTNMSWIEPAFNYTRGNSTDEYSMRWSINCDGEAFGMGKFWIKNNERKYFQSIYVLTDGTCGSACSLFLSKLKFASNFKTIYGIGGGYNDNDLFESSSYAGGGAFQWNDIVTYHNQFSTNDSFINHLPTSAQLNLNVYEIYINALSSDYPREFLKQPIDKRLLIADYFNSQQSLEMIIDDYTRSNSQTLTDAPAVNADPTQPSTLPEHFRRRKLIRIDVSILIFMLIMTGIIVVIVKKKTEDKTTSITEGSTVELTIITTEPLTTKIIISETIETTMQEQLFTSVTINSNMKWKQNASTVAGGHGRGSALNQLNSPSGIYVDDDDNHSIYIAERENHRIVRWEFGTDVGEIVAGGNGPGYAINQLRTPTDVVLDKEKKYLIICDYHNIRVMRWSLQNSQNQQILISGMLCCGLAIDNNGTLYITDGLKHRVSRWQEGDTEGTLVAGGNNEGNHFNQLNLPNFIFVDEYHSVYIADYMNNRVMKWMKTAIEGTLAAPGQVAGENPNSLCGPEGVIVDHMGNIYVSNGGSHQIKRWSPGAIEGVPVVGEKERGNKSTQLINPGDLSFDREGNLYVVDRINHRIQKFAIDLD</sequence>
<evidence type="ECO:0000313" key="5">
    <source>
        <dbReference type="EMBL" id="CAF1016544.1"/>
    </source>
</evidence>
<comment type="caution">
    <text evidence="5">The sequence shown here is derived from an EMBL/GenBank/DDBJ whole genome shotgun (WGS) entry which is preliminary data.</text>
</comment>
<dbReference type="Pfam" id="PF01436">
    <property type="entry name" value="NHL"/>
    <property type="match status" value="1"/>
</dbReference>
<dbReference type="Gene3D" id="2.40.10.500">
    <property type="match status" value="1"/>
</dbReference>
<dbReference type="InterPro" id="IPR036188">
    <property type="entry name" value="FAD/NAD-bd_sf"/>
</dbReference>
<dbReference type="GO" id="GO:0071949">
    <property type="term" value="F:FAD binding"/>
    <property type="evidence" value="ECO:0007669"/>
    <property type="project" value="InterPro"/>
</dbReference>
<dbReference type="InterPro" id="IPR029045">
    <property type="entry name" value="ClpP/crotonase-like_dom_sf"/>
</dbReference>
<evidence type="ECO:0000256" key="1">
    <source>
        <dbReference type="ARBA" id="ARBA00022737"/>
    </source>
</evidence>
<keyword evidence="1" id="KW-0677">Repeat</keyword>
<dbReference type="InterPro" id="IPR001258">
    <property type="entry name" value="NHL_repeat"/>
</dbReference>
<evidence type="ECO:0000256" key="3">
    <source>
        <dbReference type="SAM" id="Phobius"/>
    </source>
</evidence>
<evidence type="ECO:0000313" key="7">
    <source>
        <dbReference type="Proteomes" id="UP000663832"/>
    </source>
</evidence>
<dbReference type="SUPFAM" id="SSF52096">
    <property type="entry name" value="ClpP/crotonase"/>
    <property type="match status" value="1"/>
</dbReference>
<dbReference type="InterPro" id="IPR002938">
    <property type="entry name" value="FAD-bd"/>
</dbReference>
<dbReference type="SUPFAM" id="SSF51905">
    <property type="entry name" value="FAD/NAD(P)-binding domain"/>
    <property type="match status" value="1"/>
</dbReference>
<dbReference type="InterPro" id="IPR011042">
    <property type="entry name" value="6-blade_b-propeller_TolB-like"/>
</dbReference>
<gene>
    <name evidence="5" type="ORF">BJG266_LOCUS16760</name>
    <name evidence="6" type="ORF">QVE165_LOCUS40744</name>
</gene>
<dbReference type="PANTHER" id="PTHR37049">
    <property type="entry name" value="PEPTIDASE S41 FAMILY PROTEIN"/>
    <property type="match status" value="1"/>
</dbReference>
<dbReference type="SUPFAM" id="SSF101898">
    <property type="entry name" value="NHL repeat"/>
    <property type="match status" value="1"/>
</dbReference>
<accession>A0A814HYX9</accession>
<dbReference type="Gene3D" id="3.50.50.60">
    <property type="entry name" value="FAD/NAD(P)-binding domain"/>
    <property type="match status" value="1"/>
</dbReference>
<feature type="domain" description="FAD-binding" evidence="4">
    <location>
        <begin position="32"/>
        <end position="251"/>
    </location>
</feature>
<feature type="repeat" description="NHL" evidence="2">
    <location>
        <begin position="1217"/>
        <end position="1248"/>
    </location>
</feature>
<evidence type="ECO:0000256" key="2">
    <source>
        <dbReference type="PROSITE-ProRule" id="PRU00504"/>
    </source>
</evidence>
<feature type="transmembrane region" description="Helical" evidence="3">
    <location>
        <begin position="875"/>
        <end position="897"/>
    </location>
</feature>
<dbReference type="InterPro" id="IPR052766">
    <property type="entry name" value="S41A_metabolite_peptidase"/>
</dbReference>
<dbReference type="Proteomes" id="UP000663877">
    <property type="component" value="Unassembled WGS sequence"/>
</dbReference>
<dbReference type="Gene3D" id="3.90.226.10">
    <property type="entry name" value="2-enoyl-CoA Hydratase, Chain A, domain 1"/>
    <property type="match status" value="1"/>
</dbReference>
<proteinExistence type="predicted"/>
<dbReference type="OrthoDB" id="27214at2759"/>
<dbReference type="Pfam" id="PF01494">
    <property type="entry name" value="FAD_binding_3"/>
    <property type="match status" value="1"/>
</dbReference>
<keyword evidence="3" id="KW-0472">Membrane</keyword>
<dbReference type="Proteomes" id="UP000663832">
    <property type="component" value="Unassembled WGS sequence"/>
</dbReference>
<reference evidence="5" key="1">
    <citation type="submission" date="2021-02" db="EMBL/GenBank/DDBJ databases">
        <authorList>
            <person name="Nowell W R."/>
        </authorList>
    </citation>
    <scope>NUCLEOTIDE SEQUENCE</scope>
</reference>
<dbReference type="EMBL" id="CAJNOM010000474">
    <property type="protein sequence ID" value="CAF1458043.1"/>
    <property type="molecule type" value="Genomic_DNA"/>
</dbReference>
<protein>
    <recommendedName>
        <fullName evidence="4">FAD-binding domain-containing protein</fullName>
    </recommendedName>
</protein>
<dbReference type="PROSITE" id="PS51125">
    <property type="entry name" value="NHL"/>
    <property type="match status" value="1"/>
</dbReference>
<organism evidence="5 8">
    <name type="scientific">Adineta steineri</name>
    <dbReference type="NCBI Taxonomy" id="433720"/>
    <lineage>
        <taxon>Eukaryota</taxon>
        <taxon>Metazoa</taxon>
        <taxon>Spiralia</taxon>
        <taxon>Gnathifera</taxon>
        <taxon>Rotifera</taxon>
        <taxon>Eurotatoria</taxon>
        <taxon>Bdelloidea</taxon>
        <taxon>Adinetida</taxon>
        <taxon>Adinetidae</taxon>
        <taxon>Adineta</taxon>
    </lineage>
</organism>
<keyword evidence="7" id="KW-1185">Reference proteome</keyword>
<dbReference type="PANTHER" id="PTHR37049:SF4">
    <property type="entry name" value="RHODANESE DOMAIN-CONTAINING PROTEIN"/>
    <property type="match status" value="1"/>
</dbReference>
<dbReference type="CDD" id="cd05819">
    <property type="entry name" value="NHL"/>
    <property type="match status" value="1"/>
</dbReference>
<dbReference type="AlphaFoldDB" id="A0A814HYX9"/>
<evidence type="ECO:0000259" key="4">
    <source>
        <dbReference type="Pfam" id="PF01494"/>
    </source>
</evidence>
<evidence type="ECO:0000313" key="6">
    <source>
        <dbReference type="EMBL" id="CAF1458043.1"/>
    </source>
</evidence>
<evidence type="ECO:0000313" key="8">
    <source>
        <dbReference type="Proteomes" id="UP000663877"/>
    </source>
</evidence>
<keyword evidence="3" id="KW-0812">Transmembrane</keyword>
<dbReference type="Gene3D" id="2.120.10.30">
    <property type="entry name" value="TolB, C-terminal domain"/>
    <property type="match status" value="1"/>
</dbReference>
<name>A0A814HYX9_9BILA</name>
<keyword evidence="3" id="KW-1133">Transmembrane helix</keyword>
<dbReference type="EMBL" id="CAJNOI010000079">
    <property type="protein sequence ID" value="CAF1016544.1"/>
    <property type="molecule type" value="Genomic_DNA"/>
</dbReference>